<evidence type="ECO:0000259" key="1">
    <source>
        <dbReference type="Pfam" id="PF11716"/>
    </source>
</evidence>
<organism evidence="2 3">
    <name type="scientific">Micromonospora phaseoli</name>
    <dbReference type="NCBI Taxonomy" id="1144548"/>
    <lineage>
        <taxon>Bacteria</taxon>
        <taxon>Bacillati</taxon>
        <taxon>Actinomycetota</taxon>
        <taxon>Actinomycetes</taxon>
        <taxon>Micromonosporales</taxon>
        <taxon>Micromonosporaceae</taxon>
        <taxon>Micromonospora</taxon>
    </lineage>
</organism>
<dbReference type="InterPro" id="IPR034660">
    <property type="entry name" value="DinB/YfiT-like"/>
</dbReference>
<dbReference type="OrthoDB" id="5185819at2"/>
<sequence length="250" mass="27784">MAASTVVIDQVPPLRRQEAATRAAEENQRFVNCVRALDRADWDRPTDCPSWPVRDVAAHVLGMWELTSSVREFVHVQRGGHRAARGRPLIDGMTEVQVTDRAHLTPAQLVERLATMAPRSARSRHRLPAPLRRLPVKQEFDGTTETWRLGYLFDVIHTRDAWMHRVDIARASGQPLVLTADHDGRIVADVAAEWARRHGQPFRLQLDGPAGGRYAAGDGGEEISLDAVEFCRILSGRGAGTGLLTQQVPF</sequence>
<dbReference type="NCBIfam" id="TIGR03083">
    <property type="entry name" value="maleylpyruvate isomerase family mycothiol-dependent enzyme"/>
    <property type="match status" value="1"/>
</dbReference>
<feature type="domain" description="Mycothiol-dependent maleylpyruvate isomerase metal-binding" evidence="1">
    <location>
        <begin position="24"/>
        <end position="169"/>
    </location>
</feature>
<protein>
    <submittedName>
        <fullName evidence="2">TIGR03083 family protein</fullName>
    </submittedName>
</protein>
<evidence type="ECO:0000313" key="2">
    <source>
        <dbReference type="EMBL" id="SEI71048.1"/>
    </source>
</evidence>
<accession>A0A1H6SST6</accession>
<dbReference type="RefSeq" id="WP_092374925.1">
    <property type="nucleotide sequence ID" value="NZ_BOPI01000028.1"/>
</dbReference>
<dbReference type="SUPFAM" id="SSF109854">
    <property type="entry name" value="DinB/YfiT-like putative metalloenzymes"/>
    <property type="match status" value="1"/>
</dbReference>
<keyword evidence="3" id="KW-1185">Reference proteome</keyword>
<dbReference type="EMBL" id="FNYV01000001">
    <property type="protein sequence ID" value="SEI71048.1"/>
    <property type="molecule type" value="Genomic_DNA"/>
</dbReference>
<evidence type="ECO:0000313" key="3">
    <source>
        <dbReference type="Proteomes" id="UP000198707"/>
    </source>
</evidence>
<dbReference type="GO" id="GO:0046872">
    <property type="term" value="F:metal ion binding"/>
    <property type="evidence" value="ECO:0007669"/>
    <property type="project" value="InterPro"/>
</dbReference>
<dbReference type="Pfam" id="PF11716">
    <property type="entry name" value="MDMPI_N"/>
    <property type="match status" value="1"/>
</dbReference>
<dbReference type="InterPro" id="IPR017517">
    <property type="entry name" value="Maleyloyr_isom"/>
</dbReference>
<dbReference type="STRING" id="1144548.SAMN05443287_101845"/>
<gene>
    <name evidence="2" type="ORF">SAMN05443287_101845</name>
</gene>
<reference evidence="3" key="1">
    <citation type="submission" date="2016-10" db="EMBL/GenBank/DDBJ databases">
        <authorList>
            <person name="Varghese N."/>
            <person name="Submissions S."/>
        </authorList>
    </citation>
    <scope>NUCLEOTIDE SEQUENCE [LARGE SCALE GENOMIC DNA]</scope>
    <source>
        <strain evidence="3">CGMCC 4.7038</strain>
    </source>
</reference>
<name>A0A1H6SST6_9ACTN</name>
<dbReference type="InterPro" id="IPR024344">
    <property type="entry name" value="MDMPI_metal-binding"/>
</dbReference>
<dbReference type="Proteomes" id="UP000198707">
    <property type="component" value="Unassembled WGS sequence"/>
</dbReference>
<dbReference type="AlphaFoldDB" id="A0A1H6SST6"/>
<proteinExistence type="predicted"/>
<dbReference type="Gene3D" id="1.20.120.450">
    <property type="entry name" value="dinb family like domain"/>
    <property type="match status" value="1"/>
</dbReference>